<evidence type="ECO:0000259" key="2">
    <source>
        <dbReference type="Pfam" id="PF24494"/>
    </source>
</evidence>
<dbReference type="Pfam" id="PF24494">
    <property type="entry name" value="DUF7587"/>
    <property type="match status" value="1"/>
</dbReference>
<name>A0AAN7WKY7_9PEZI</name>
<dbReference type="InterPro" id="IPR056009">
    <property type="entry name" value="DUF7587"/>
</dbReference>
<evidence type="ECO:0000313" key="3">
    <source>
        <dbReference type="EMBL" id="KAK5708450.1"/>
    </source>
</evidence>
<dbReference type="AlphaFoldDB" id="A0AAN7WKY7"/>
<feature type="domain" description="DUF7587" evidence="2">
    <location>
        <begin position="30"/>
        <end position="154"/>
    </location>
</feature>
<proteinExistence type="predicted"/>
<dbReference type="Proteomes" id="UP001310594">
    <property type="component" value="Unassembled WGS sequence"/>
</dbReference>
<evidence type="ECO:0000313" key="4">
    <source>
        <dbReference type="Proteomes" id="UP001310594"/>
    </source>
</evidence>
<dbReference type="EMBL" id="JAVRQU010000001">
    <property type="protein sequence ID" value="KAK5708450.1"/>
    <property type="molecule type" value="Genomic_DNA"/>
</dbReference>
<reference evidence="3" key="1">
    <citation type="submission" date="2023-08" db="EMBL/GenBank/DDBJ databases">
        <title>Black Yeasts Isolated from many extreme environments.</title>
        <authorList>
            <person name="Coleine C."/>
            <person name="Stajich J.E."/>
            <person name="Selbmann L."/>
        </authorList>
    </citation>
    <scope>NUCLEOTIDE SEQUENCE</scope>
    <source>
        <strain evidence="3">CCFEE 5810</strain>
    </source>
</reference>
<comment type="caution">
    <text evidence="3">The sequence shown here is derived from an EMBL/GenBank/DDBJ whole genome shotgun (WGS) entry which is preliminary data.</text>
</comment>
<protein>
    <recommendedName>
        <fullName evidence="2">DUF7587 domain-containing protein</fullName>
    </recommendedName>
</protein>
<feature type="region of interest" description="Disordered" evidence="1">
    <location>
        <begin position="332"/>
        <end position="351"/>
    </location>
</feature>
<evidence type="ECO:0000256" key="1">
    <source>
        <dbReference type="SAM" id="MobiDB-lite"/>
    </source>
</evidence>
<sequence length="487" mass="52302">MAPTKNTEPARETHSNSLVHKALRAAAQHTPRYLFRAWSQRSGGDPRLNTPEAITPHAFLTGEAPSSIERVPADQIICLWNGHYGGAAVPSVFSSWSQSLHLAVTSFGRSGGYLSIIDTRSLPSHNTVAFTGDPTLRNHSLRGGPHEFLVYGIVSGGCHLAVSVQPFLDHCLRIRNTLAAREWGRTKIVSATIETSSLMICELAKAQELGELVGGSFGLAVTCQILSKPMFGGERKLALANLPSGTISELAVNYDVPNDWLEDIGGADIGGVDAYPEAATAANLMGAIAEHKFGSATSQATAKVIRGPRAQGLLKSKLVRIETTATDIMTAADPRSSRRTKRPTASSPPFREKVPRYMKELYIAMHGWDAAAAEVTTGSLGAYRGHLAGLDTLHAMKAAAEADTATERVASKKAASGTTRELRKLYIDMKGWKPDDVLEYIRKTHSGEYALLEQVAAAFAIKCELSRGTDCAEGEASCEDVEMTDCE</sequence>
<accession>A0AAN7WKY7</accession>
<gene>
    <name evidence="3" type="ORF">LTR97_000991</name>
</gene>
<organism evidence="3 4">
    <name type="scientific">Elasticomyces elasticus</name>
    <dbReference type="NCBI Taxonomy" id="574655"/>
    <lineage>
        <taxon>Eukaryota</taxon>
        <taxon>Fungi</taxon>
        <taxon>Dikarya</taxon>
        <taxon>Ascomycota</taxon>
        <taxon>Pezizomycotina</taxon>
        <taxon>Dothideomycetes</taxon>
        <taxon>Dothideomycetidae</taxon>
        <taxon>Mycosphaerellales</taxon>
        <taxon>Teratosphaeriaceae</taxon>
        <taxon>Elasticomyces</taxon>
    </lineage>
</organism>